<keyword evidence="5 7" id="KW-1015">Disulfide bond</keyword>
<dbReference type="Pfam" id="PF01510">
    <property type="entry name" value="Amidase_2"/>
    <property type="match status" value="1"/>
</dbReference>
<dbReference type="InterPro" id="IPR015510">
    <property type="entry name" value="PGRP"/>
</dbReference>
<feature type="domain" description="N-acetylmuramoyl-L-alanine amidase" evidence="8">
    <location>
        <begin position="45"/>
        <end position="183"/>
    </location>
</feature>
<dbReference type="InterPro" id="IPR002502">
    <property type="entry name" value="Amidase_domain"/>
</dbReference>
<dbReference type="SMART" id="SM00644">
    <property type="entry name" value="Ami_2"/>
    <property type="match status" value="1"/>
</dbReference>
<dbReference type="GO" id="GO:0008270">
    <property type="term" value="F:zinc ion binding"/>
    <property type="evidence" value="ECO:0007669"/>
    <property type="project" value="InterPro"/>
</dbReference>
<dbReference type="OrthoDB" id="10001926at2759"/>
<dbReference type="GeneID" id="112451890"/>
<dbReference type="GO" id="GO:0042834">
    <property type="term" value="F:peptidoglycan binding"/>
    <property type="evidence" value="ECO:0007669"/>
    <property type="project" value="InterPro"/>
</dbReference>
<evidence type="ECO:0000256" key="1">
    <source>
        <dbReference type="ARBA" id="ARBA00007553"/>
    </source>
</evidence>
<feature type="disulfide bond" evidence="7">
    <location>
        <begin position="33"/>
        <end position="157"/>
    </location>
</feature>
<dbReference type="PANTHER" id="PTHR11022">
    <property type="entry name" value="PEPTIDOGLYCAN RECOGNITION PROTEIN"/>
    <property type="match status" value="1"/>
</dbReference>
<dbReference type="InterPro" id="IPR036505">
    <property type="entry name" value="Amidase/PGRP_sf"/>
</dbReference>
<dbReference type="RefSeq" id="XP_024867565.1">
    <property type="nucleotide sequence ID" value="XM_025011797.1"/>
</dbReference>
<dbReference type="CDD" id="cd06583">
    <property type="entry name" value="PGRP"/>
    <property type="match status" value="1"/>
</dbReference>
<name>A0A6J1PE71_9HYME</name>
<feature type="domain" description="Peptidoglycan recognition protein family" evidence="9">
    <location>
        <begin position="34"/>
        <end position="177"/>
    </location>
</feature>
<evidence type="ECO:0000256" key="2">
    <source>
        <dbReference type="ARBA" id="ARBA00022588"/>
    </source>
</evidence>
<keyword evidence="3" id="KW-0732">Signal</keyword>
<dbReference type="Proteomes" id="UP000504618">
    <property type="component" value="Unplaced"/>
</dbReference>
<evidence type="ECO:0000259" key="9">
    <source>
        <dbReference type="SMART" id="SM00701"/>
    </source>
</evidence>
<feature type="disulfide bond" evidence="7">
    <location>
        <begin position="71"/>
        <end position="77"/>
    </location>
</feature>
<proteinExistence type="inferred from homology"/>
<evidence type="ECO:0000256" key="5">
    <source>
        <dbReference type="ARBA" id="ARBA00023157"/>
    </source>
</evidence>
<accession>A0A6J1PE71</accession>
<organism evidence="10 11">
    <name type="scientific">Temnothorax curvispinosus</name>
    <dbReference type="NCBI Taxonomy" id="300111"/>
    <lineage>
        <taxon>Eukaryota</taxon>
        <taxon>Metazoa</taxon>
        <taxon>Ecdysozoa</taxon>
        <taxon>Arthropoda</taxon>
        <taxon>Hexapoda</taxon>
        <taxon>Insecta</taxon>
        <taxon>Pterygota</taxon>
        <taxon>Neoptera</taxon>
        <taxon>Endopterygota</taxon>
        <taxon>Hymenoptera</taxon>
        <taxon>Apocrita</taxon>
        <taxon>Aculeata</taxon>
        <taxon>Formicoidea</taxon>
        <taxon>Formicidae</taxon>
        <taxon>Myrmicinae</taxon>
        <taxon>Temnothorax</taxon>
    </lineage>
</organism>
<evidence type="ECO:0000313" key="10">
    <source>
        <dbReference type="Proteomes" id="UP000504618"/>
    </source>
</evidence>
<evidence type="ECO:0000259" key="8">
    <source>
        <dbReference type="SMART" id="SM00644"/>
    </source>
</evidence>
<evidence type="ECO:0000313" key="11">
    <source>
        <dbReference type="RefSeq" id="XP_024867565.1"/>
    </source>
</evidence>
<dbReference type="GO" id="GO:0009253">
    <property type="term" value="P:peptidoglycan catabolic process"/>
    <property type="evidence" value="ECO:0007669"/>
    <property type="project" value="InterPro"/>
</dbReference>
<keyword evidence="4 6" id="KW-0391">Immunity</keyword>
<comment type="similarity">
    <text evidence="1 6">Belongs to the N-acetylmuramoyl-L-alanine amidase 2 family.</text>
</comment>
<evidence type="ECO:0000256" key="4">
    <source>
        <dbReference type="ARBA" id="ARBA00022859"/>
    </source>
</evidence>
<dbReference type="PANTHER" id="PTHR11022:SF41">
    <property type="entry name" value="PEPTIDOGLYCAN-RECOGNITION PROTEIN LC-RELATED"/>
    <property type="match status" value="1"/>
</dbReference>
<dbReference type="GO" id="GO:0008745">
    <property type="term" value="F:N-acetylmuramoyl-L-alanine amidase activity"/>
    <property type="evidence" value="ECO:0007669"/>
    <property type="project" value="InterPro"/>
</dbReference>
<reference evidence="11" key="1">
    <citation type="submission" date="2025-08" db="UniProtKB">
        <authorList>
            <consortium name="RefSeq"/>
        </authorList>
    </citation>
    <scope>IDENTIFICATION</scope>
    <source>
        <tissue evidence="11">Whole body</tissue>
    </source>
</reference>
<protein>
    <recommendedName>
        <fullName evidence="6">Peptidoglycan-recognition protein</fullName>
    </recommendedName>
</protein>
<dbReference type="SUPFAM" id="SSF55846">
    <property type="entry name" value="N-acetylmuramoyl-L-alanine amidase-like"/>
    <property type="match status" value="1"/>
</dbReference>
<dbReference type="FunFam" id="3.40.80.10:FF:000001">
    <property type="entry name" value="Peptidoglycan recognition protein 1"/>
    <property type="match status" value="1"/>
</dbReference>
<dbReference type="PIRSF" id="PIRSF037945">
    <property type="entry name" value="PGRPs"/>
    <property type="match status" value="1"/>
</dbReference>
<evidence type="ECO:0000256" key="7">
    <source>
        <dbReference type="PIRSR" id="PIRSR037945-1"/>
    </source>
</evidence>
<gene>
    <name evidence="11" type="primary">LOC112451890</name>
</gene>
<dbReference type="SMART" id="SM00701">
    <property type="entry name" value="PGRP"/>
    <property type="match status" value="1"/>
</dbReference>
<dbReference type="InterPro" id="IPR006619">
    <property type="entry name" value="PGRP_domain_met/bac"/>
</dbReference>
<evidence type="ECO:0000256" key="3">
    <source>
        <dbReference type="ARBA" id="ARBA00022729"/>
    </source>
</evidence>
<dbReference type="GO" id="GO:0045087">
    <property type="term" value="P:innate immune response"/>
    <property type="evidence" value="ECO:0007669"/>
    <property type="project" value="UniProtKB-KW"/>
</dbReference>
<dbReference type="AlphaFoldDB" id="A0A6J1PE71"/>
<evidence type="ECO:0000256" key="6">
    <source>
        <dbReference type="PIRNR" id="PIRNR037945"/>
    </source>
</evidence>
<dbReference type="InterPro" id="IPR017331">
    <property type="entry name" value="Peptidoglycan_recognition"/>
</dbReference>
<dbReference type="Gene3D" id="3.40.80.10">
    <property type="entry name" value="Peptidoglycan recognition protein-like"/>
    <property type="match status" value="1"/>
</dbReference>
<keyword evidence="10" id="KW-1185">Reference proteome</keyword>
<sequence length="209" mass="23658">MRDFIVPSAPPLGYMTLYYFGLNILVEPARVNCPNIISRSQWTTVPVTHVNYLIVPIPYVTIHHTEFSPECNSRETCSSRVNNIREHHMNNLEWNDIGYSFLIGGDGNVYEGCGWTHEGAHTYGYNKKSVGIAFIGNFEHENASQIMLNAAHQLILCGKHLGILRSDVRVVGARQVSSTDNPGKKLYAQIQSWPEWDSSRMDLGHLVWQ</sequence>
<keyword evidence="2 6" id="KW-0399">Innate immunity</keyword>